<dbReference type="Proteomes" id="UP000320209">
    <property type="component" value="Unassembled WGS sequence"/>
</dbReference>
<feature type="region of interest" description="Disordered" evidence="1">
    <location>
        <begin position="442"/>
        <end position="508"/>
    </location>
</feature>
<accession>A0A543A3R9</accession>
<reference evidence="2 3" key="1">
    <citation type="submission" date="2019-06" db="EMBL/GenBank/DDBJ databases">
        <title>Sequencing the genomes of 1000 actinobacteria strains.</title>
        <authorList>
            <person name="Klenk H.-P."/>
        </authorList>
    </citation>
    <scope>NUCLEOTIDE SEQUENCE [LARGE SCALE GENOMIC DNA]</scope>
    <source>
        <strain evidence="2 3">DSM 25218</strain>
    </source>
</reference>
<comment type="caution">
    <text evidence="2">The sequence shown here is derived from an EMBL/GenBank/DDBJ whole genome shotgun (WGS) entry which is preliminary data.</text>
</comment>
<feature type="compositionally biased region" description="Low complexity" evidence="1">
    <location>
        <begin position="468"/>
        <end position="482"/>
    </location>
</feature>
<dbReference type="Pfam" id="PF26363">
    <property type="entry name" value="Phospholipase-like"/>
    <property type="match status" value="1"/>
</dbReference>
<dbReference type="SUPFAM" id="SSF53474">
    <property type="entry name" value="alpha/beta-Hydrolases"/>
    <property type="match status" value="1"/>
</dbReference>
<keyword evidence="3" id="KW-1185">Reference proteome</keyword>
<organism evidence="2 3">
    <name type="scientific">Nocardioides albertanoniae</name>
    <dbReference type="NCBI Taxonomy" id="1175486"/>
    <lineage>
        <taxon>Bacteria</taxon>
        <taxon>Bacillati</taxon>
        <taxon>Actinomycetota</taxon>
        <taxon>Actinomycetes</taxon>
        <taxon>Propionibacteriales</taxon>
        <taxon>Nocardioidaceae</taxon>
        <taxon>Nocardioides</taxon>
    </lineage>
</organism>
<dbReference type="OrthoDB" id="3731293at2"/>
<dbReference type="AlphaFoldDB" id="A0A543A3R9"/>
<evidence type="ECO:0000256" key="1">
    <source>
        <dbReference type="SAM" id="MobiDB-lite"/>
    </source>
</evidence>
<name>A0A543A3R9_9ACTN</name>
<dbReference type="InterPro" id="IPR029058">
    <property type="entry name" value="AB_hydrolase_fold"/>
</dbReference>
<dbReference type="Gene3D" id="3.40.50.1820">
    <property type="entry name" value="alpha/beta hydrolase"/>
    <property type="match status" value="1"/>
</dbReference>
<protein>
    <submittedName>
        <fullName evidence="2">DUF2974 family protein</fullName>
    </submittedName>
</protein>
<proteinExistence type="predicted"/>
<evidence type="ECO:0000313" key="3">
    <source>
        <dbReference type="Proteomes" id="UP000320209"/>
    </source>
</evidence>
<dbReference type="EMBL" id="VFOV01000001">
    <property type="protein sequence ID" value="TQL67240.1"/>
    <property type="molecule type" value="Genomic_DNA"/>
</dbReference>
<evidence type="ECO:0000313" key="2">
    <source>
        <dbReference type="EMBL" id="TQL67240.1"/>
    </source>
</evidence>
<feature type="region of interest" description="Disordered" evidence="1">
    <location>
        <begin position="111"/>
        <end position="130"/>
    </location>
</feature>
<sequence length="508" mass="53387">MTGGPGAYLYELTPIPGDPGTVRSGAQRLLGTAESIRSSASTMERLVNGEGGESKGLKKAIDRAEEVLPRLEQAAERYQVAGEALLEFARDQDGAIEAADRAILEYEQAREDAATAANEDVPEDGADAHESRMDELRGNVAAAEAAYNAARDDWNRAAEHADSLIEDVVEDSPLNDGMFDDIKGLGEDILDALAPVADLLAEIAKSLSALENVLIDLVNPWGDENPSAASDAARREAVEKFRDPGPAGQAYRKHVDEMFDLADASYNDSGAPKPWHRLTGAELAAYGIDMATDKNFQASVFRNPETGEVAVAYRGSEMNAGDWSQNLQNAGDLSSAQHEQAIDLATQVTDTFGIDNVEFTGHSLGGSLAATASVATGCNATTFNAEGIGAGNYAAAADAYGDRASADNVTNFRTSNDPLTIGQEGIDVVPPAGVQVTIPTETPGIAAGHGRGPSHGTAATRRTDENVGNGRAAAARLRARGGVDAMPSRRRPACGQTSRRTSRFGSCR</sequence>
<gene>
    <name evidence="2" type="ORF">FB381_1113</name>
</gene>